<protein>
    <recommendedName>
        <fullName evidence="3">GlcNAc-PI de-N-acetylase</fullName>
    </recommendedName>
</protein>
<evidence type="ECO:0000313" key="1">
    <source>
        <dbReference type="EMBL" id="NHB77044.1"/>
    </source>
</evidence>
<proteinExistence type="predicted"/>
<dbReference type="EMBL" id="JAANHS010000006">
    <property type="protein sequence ID" value="NHB77044.1"/>
    <property type="molecule type" value="Genomic_DNA"/>
</dbReference>
<comment type="caution">
    <text evidence="1">The sequence shown here is derived from an EMBL/GenBank/DDBJ whole genome shotgun (WGS) entry which is preliminary data.</text>
</comment>
<gene>
    <name evidence="1" type="ORF">G8O29_09865</name>
</gene>
<keyword evidence="2" id="KW-1185">Reference proteome</keyword>
<reference evidence="1 2" key="1">
    <citation type="journal article" date="2022" name="Microorganisms">
        <title>Genome Sequence and Characterization of a Xanthorhodopsin-Containing, Aerobic Anoxygenic Phototrophic Rhodobacter Species, Isolated from Mesophilic Conditions at Yellowstone National Park.</title>
        <authorList>
            <person name="Kyndt J.A."/>
            <person name="Robertson S."/>
            <person name="Shoffstall I.B."/>
            <person name="Ramaley R.F."/>
            <person name="Meyer T.E."/>
        </authorList>
    </citation>
    <scope>NUCLEOTIDE SEQUENCE [LARGE SCALE GENOMIC DNA]</scope>
    <source>
        <strain evidence="1 2">M37P</strain>
    </source>
</reference>
<evidence type="ECO:0008006" key="3">
    <source>
        <dbReference type="Google" id="ProtNLM"/>
    </source>
</evidence>
<dbReference type="Gene3D" id="3.40.50.10320">
    <property type="entry name" value="LmbE-like"/>
    <property type="match status" value="1"/>
</dbReference>
<dbReference type="Proteomes" id="UP001515660">
    <property type="component" value="Unassembled WGS sequence"/>
</dbReference>
<organism evidence="1 2">
    <name type="scientific">Rhodobacter calidifons</name>
    <dbReference type="NCBI Taxonomy" id="2715277"/>
    <lineage>
        <taxon>Bacteria</taxon>
        <taxon>Pseudomonadati</taxon>
        <taxon>Pseudomonadota</taxon>
        <taxon>Alphaproteobacteria</taxon>
        <taxon>Rhodobacterales</taxon>
        <taxon>Rhodobacter group</taxon>
        <taxon>Rhodobacter</taxon>
    </lineage>
</organism>
<sequence>MSSAGADILDRLAIVMAHPDDEVLWACSALRAAERIVLVYGEWPGAPRITEGRRVAMAEFPLPTLDWLAMPESGVFDSASWPAVRETEYGLYPHPALRLLQNFNPQQYRAQFGKLRAILRPRLEGFRNVIAHGPWGEYGHEEHVQLFRVVASLAAEMGFQLWVPAYVAPKSEALMRRNLRFFGMPTPPMPIDAAFADEIAQIYKRTQTWTWPDSYVWPETERFLPWVAEGLADGQWATPADVQRIVFPADYDAWRRHLPWRREIARKVLSWMNGRKVG</sequence>
<name>A0ABX0G7E3_9RHOB</name>
<evidence type="ECO:0000313" key="2">
    <source>
        <dbReference type="Proteomes" id="UP001515660"/>
    </source>
</evidence>
<accession>A0ABX0G7E3</accession>
<dbReference type="SUPFAM" id="SSF102588">
    <property type="entry name" value="LmbE-like"/>
    <property type="match status" value="1"/>
</dbReference>
<dbReference type="InterPro" id="IPR024078">
    <property type="entry name" value="LmbE-like_dom_sf"/>
</dbReference>